<keyword evidence="4" id="KW-1185">Reference proteome</keyword>
<accession>A0ABD6D6Y1</accession>
<reference evidence="3 4" key="1">
    <citation type="journal article" date="2019" name="Int. J. Syst. Evol. Microbiol.">
        <title>The Global Catalogue of Microorganisms (GCM) 10K type strain sequencing project: providing services to taxonomists for standard genome sequencing and annotation.</title>
        <authorList>
            <consortium name="The Broad Institute Genomics Platform"/>
            <consortium name="The Broad Institute Genome Sequencing Center for Infectious Disease"/>
            <person name="Wu L."/>
            <person name="Ma J."/>
        </authorList>
    </citation>
    <scope>NUCLEOTIDE SEQUENCE [LARGE SCALE GENOMIC DNA]</scope>
    <source>
        <strain evidence="3 4">CGMCC 1.10593</strain>
    </source>
</reference>
<name>A0ABD6D6Y1_9EURY</name>
<dbReference type="AlphaFoldDB" id="A0ABD6D6Y1"/>
<dbReference type="RefSeq" id="WP_256395640.1">
    <property type="nucleotide sequence ID" value="NZ_JANHDJ010000002.1"/>
</dbReference>
<comment type="caution">
    <text evidence="3">The sequence shown here is derived from an EMBL/GenBank/DDBJ whole genome shotgun (WGS) entry which is preliminary data.</text>
</comment>
<keyword evidence="1" id="KW-0812">Transmembrane</keyword>
<proteinExistence type="predicted"/>
<evidence type="ECO:0000313" key="3">
    <source>
        <dbReference type="EMBL" id="MFD1641985.1"/>
    </source>
</evidence>
<dbReference type="Proteomes" id="UP001597052">
    <property type="component" value="Unassembled WGS sequence"/>
</dbReference>
<organism evidence="3 4">
    <name type="scientific">Halohasta litorea</name>
    <dbReference type="NCBI Taxonomy" id="869891"/>
    <lineage>
        <taxon>Archaea</taxon>
        <taxon>Methanobacteriati</taxon>
        <taxon>Methanobacteriota</taxon>
        <taxon>Stenosarchaea group</taxon>
        <taxon>Halobacteria</taxon>
        <taxon>Halobacteriales</taxon>
        <taxon>Haloferacaceae</taxon>
        <taxon>Halohasta</taxon>
    </lineage>
</organism>
<protein>
    <recommendedName>
        <fullName evidence="2">DUF7344 domain-containing protein</fullName>
    </recommendedName>
</protein>
<dbReference type="EMBL" id="JBHUDM010000002">
    <property type="protein sequence ID" value="MFD1641985.1"/>
    <property type="molecule type" value="Genomic_DNA"/>
</dbReference>
<sequence length="180" mass="19848">MSDTDYQPLSQDQVFDLLSNSRRRFVLHYLKQADGPVRLSELAAEIAAIENEVSVDDLSSQQRKRTYVSLYQTHIPKLEDAGAVSYDAETGMVELASGAGEIGEYFQQQTDARPWQYYYLLLAGGGLILYVIAGIIGVSTGVQFLIGAAVLVAFGAVAAVHYVSVRRERTELPTNLIEQE</sequence>
<dbReference type="InterPro" id="IPR055768">
    <property type="entry name" value="DUF7344"/>
</dbReference>
<keyword evidence="1" id="KW-1133">Transmembrane helix</keyword>
<feature type="domain" description="DUF7344" evidence="2">
    <location>
        <begin position="15"/>
        <end position="94"/>
    </location>
</feature>
<feature type="transmembrane region" description="Helical" evidence="1">
    <location>
        <begin position="117"/>
        <end position="138"/>
    </location>
</feature>
<keyword evidence="1" id="KW-0472">Membrane</keyword>
<dbReference type="InterPro" id="IPR036388">
    <property type="entry name" value="WH-like_DNA-bd_sf"/>
</dbReference>
<evidence type="ECO:0000256" key="1">
    <source>
        <dbReference type="SAM" id="Phobius"/>
    </source>
</evidence>
<gene>
    <name evidence="3" type="ORF">ACFSBW_08880</name>
</gene>
<evidence type="ECO:0000313" key="4">
    <source>
        <dbReference type="Proteomes" id="UP001597052"/>
    </source>
</evidence>
<dbReference type="Gene3D" id="1.10.10.10">
    <property type="entry name" value="Winged helix-like DNA-binding domain superfamily/Winged helix DNA-binding domain"/>
    <property type="match status" value="1"/>
</dbReference>
<feature type="transmembrane region" description="Helical" evidence="1">
    <location>
        <begin position="144"/>
        <end position="163"/>
    </location>
</feature>
<dbReference type="Pfam" id="PF24035">
    <property type="entry name" value="DUF7344"/>
    <property type="match status" value="1"/>
</dbReference>
<evidence type="ECO:0000259" key="2">
    <source>
        <dbReference type="Pfam" id="PF24035"/>
    </source>
</evidence>